<dbReference type="InterPro" id="IPR036640">
    <property type="entry name" value="ABC1_TM_sf"/>
</dbReference>
<dbReference type="Pfam" id="PF00005">
    <property type="entry name" value="ABC_tran"/>
    <property type="match status" value="1"/>
</dbReference>
<comment type="similarity">
    <text evidence="2">Belongs to the ABC transporter superfamily.</text>
</comment>
<evidence type="ECO:0000313" key="11">
    <source>
        <dbReference type="EMBL" id="WFP95505.1"/>
    </source>
</evidence>
<dbReference type="InterPro" id="IPR011527">
    <property type="entry name" value="ABC1_TM_dom"/>
</dbReference>
<dbReference type="EMBL" id="CP121310">
    <property type="protein sequence ID" value="WFP95505.1"/>
    <property type="molecule type" value="Genomic_DNA"/>
</dbReference>
<feature type="transmembrane region" description="Helical" evidence="9">
    <location>
        <begin position="189"/>
        <end position="211"/>
    </location>
</feature>
<dbReference type="InterPro" id="IPR027417">
    <property type="entry name" value="P-loop_NTPase"/>
</dbReference>
<keyword evidence="5" id="KW-0547">Nucleotide-binding</keyword>
<dbReference type="SUPFAM" id="SSF90123">
    <property type="entry name" value="ABC transporter transmembrane region"/>
    <property type="match status" value="1"/>
</dbReference>
<sequence>MSEVVRGKAHRATARVKRFFGEKRRRPSSPVSSMRSFWGLLLAYWLSNRWRDAWGLTILILLLTGLSAQASVWFALTSGELVNRIANFHHPTVPTTPASLLKTAATLAAIAITRDAGFTAVRHFLSTSLHRKWRQWLDERFNQALLDSSHTHFHLQQNGFGGAGEANTSSPDNIDQRVQEAIRGMTGGAIGLGIGIAGVVLSLAFVGGKLIETSSPIRGLDVLGGYGSAFLTLLAIAIYVPLNTFIAAKLGGILQGLSIRIQSAEGSYRSELNQFLRRSFHVAVIRGEPAQKALNVRRYQDIDYTWARLNRITAGYMGFELVHNFIGSRIVAYAPGLLPYVDKTISLQDYVTGAELATALINECSWFIHAMPDIATLRADARRITELAEAIETVQRPQDYYAQSGPAAFEYTIAEAVEGGLTIHSVELLHTGEDEPFLTAIELNFALGEWTLVMGESGSGKTSLLKAINGLWPHGRGKITLPDGLRTLFAAQEVKLQGVCLKDLVCLPDDAREHKDAAVSTALEEAGLHEISGELFDEGREGQQWDKLLSGGEKQKLVLAKVLLLKPGLLFLDEATSALDGQAVQAFYQAIKENCPEATVIAIMHDTSSIQSEGGIDFFDSVLVIEGGIAEKMSISAWRSAQTNAPLR</sequence>
<dbReference type="GO" id="GO:0005524">
    <property type="term" value="F:ATP binding"/>
    <property type="evidence" value="ECO:0007669"/>
    <property type="project" value="UniProtKB-KW"/>
</dbReference>
<proteinExistence type="inferred from homology"/>
<evidence type="ECO:0000313" key="12">
    <source>
        <dbReference type="Proteomes" id="UP001214094"/>
    </source>
</evidence>
<keyword evidence="12" id="KW-1185">Reference proteome</keyword>
<name>A0ABY8HVH7_ENSAD</name>
<evidence type="ECO:0000256" key="4">
    <source>
        <dbReference type="ARBA" id="ARBA00022692"/>
    </source>
</evidence>
<accession>A0ABY8HVH7</accession>
<keyword evidence="11" id="KW-0614">Plasmid</keyword>
<dbReference type="InterPro" id="IPR017871">
    <property type="entry name" value="ABC_transporter-like_CS"/>
</dbReference>
<dbReference type="SUPFAM" id="SSF52540">
    <property type="entry name" value="P-loop containing nucleoside triphosphate hydrolases"/>
    <property type="match status" value="1"/>
</dbReference>
<dbReference type="InterPro" id="IPR003439">
    <property type="entry name" value="ABC_transporter-like_ATP-bd"/>
</dbReference>
<evidence type="ECO:0000256" key="8">
    <source>
        <dbReference type="ARBA" id="ARBA00023136"/>
    </source>
</evidence>
<dbReference type="GeneID" id="29523100"/>
<evidence type="ECO:0000259" key="10">
    <source>
        <dbReference type="PROSITE" id="PS50893"/>
    </source>
</evidence>
<dbReference type="PANTHER" id="PTHR11384">
    <property type="entry name" value="ATP-BINDING CASSETTE, SUB-FAMILY D MEMBER"/>
    <property type="match status" value="1"/>
</dbReference>
<evidence type="ECO:0000256" key="9">
    <source>
        <dbReference type="SAM" id="Phobius"/>
    </source>
</evidence>
<keyword evidence="7 9" id="KW-1133">Transmembrane helix</keyword>
<organism evidence="11 12">
    <name type="scientific">Ensifer adhaerens</name>
    <name type="common">Sinorhizobium morelense</name>
    <dbReference type="NCBI Taxonomy" id="106592"/>
    <lineage>
        <taxon>Bacteria</taxon>
        <taxon>Pseudomonadati</taxon>
        <taxon>Pseudomonadota</taxon>
        <taxon>Alphaproteobacteria</taxon>
        <taxon>Hyphomicrobiales</taxon>
        <taxon>Rhizobiaceae</taxon>
        <taxon>Sinorhizobium/Ensifer group</taxon>
        <taxon>Ensifer</taxon>
    </lineage>
</organism>
<dbReference type="Gene3D" id="1.20.1560.10">
    <property type="entry name" value="ABC transporter type 1, transmembrane domain"/>
    <property type="match status" value="1"/>
</dbReference>
<dbReference type="Gene3D" id="3.40.50.300">
    <property type="entry name" value="P-loop containing nucleotide triphosphate hydrolases"/>
    <property type="match status" value="1"/>
</dbReference>
<dbReference type="Pfam" id="PF06472">
    <property type="entry name" value="ABC_membrane_2"/>
    <property type="match status" value="1"/>
</dbReference>
<dbReference type="PROSITE" id="PS50893">
    <property type="entry name" value="ABC_TRANSPORTER_2"/>
    <property type="match status" value="1"/>
</dbReference>
<keyword evidence="4 9" id="KW-0812">Transmembrane</keyword>
<feature type="domain" description="ABC transporter" evidence="10">
    <location>
        <begin position="423"/>
        <end position="646"/>
    </location>
</feature>
<dbReference type="Proteomes" id="UP001214094">
    <property type="component" value="Plasmid unnamedB"/>
</dbReference>
<evidence type="ECO:0000256" key="7">
    <source>
        <dbReference type="ARBA" id="ARBA00022989"/>
    </source>
</evidence>
<reference evidence="11 12" key="1">
    <citation type="submission" date="2023-03" db="EMBL/GenBank/DDBJ databases">
        <title>Comparative genome and transcriptome analysis combination mining strategies for increasing vitamin B12 production of Ensifer adhaerens strain.</title>
        <authorList>
            <person name="Yongheng L."/>
        </authorList>
    </citation>
    <scope>NUCLEOTIDE SEQUENCE [LARGE SCALE GENOMIC DNA]</scope>
    <source>
        <strain evidence="11 12">Casida A-T305</strain>
        <plasmid evidence="11 12">unnamedB</plasmid>
    </source>
</reference>
<dbReference type="SMART" id="SM00382">
    <property type="entry name" value="AAA"/>
    <property type="match status" value="1"/>
</dbReference>
<feature type="transmembrane region" description="Helical" evidence="9">
    <location>
        <begin position="53"/>
        <end position="76"/>
    </location>
</feature>
<evidence type="ECO:0000256" key="3">
    <source>
        <dbReference type="ARBA" id="ARBA00022448"/>
    </source>
</evidence>
<dbReference type="RefSeq" id="WP_234798886.1">
    <property type="nucleotide sequence ID" value="NZ_CP015882.1"/>
</dbReference>
<evidence type="ECO:0000256" key="1">
    <source>
        <dbReference type="ARBA" id="ARBA00004651"/>
    </source>
</evidence>
<dbReference type="InterPro" id="IPR003593">
    <property type="entry name" value="AAA+_ATPase"/>
</dbReference>
<comment type="subcellular location">
    <subcellularLocation>
        <location evidence="1">Cell membrane</location>
        <topology evidence="1">Multi-pass membrane protein</topology>
    </subcellularLocation>
</comment>
<feature type="transmembrane region" description="Helical" evidence="9">
    <location>
        <begin position="223"/>
        <end position="242"/>
    </location>
</feature>
<gene>
    <name evidence="11" type="ORF">P4B07_31275</name>
</gene>
<evidence type="ECO:0000256" key="2">
    <source>
        <dbReference type="ARBA" id="ARBA00005417"/>
    </source>
</evidence>
<keyword evidence="3" id="KW-0813">Transport</keyword>
<evidence type="ECO:0000256" key="5">
    <source>
        <dbReference type="ARBA" id="ARBA00022741"/>
    </source>
</evidence>
<keyword evidence="8 9" id="KW-0472">Membrane</keyword>
<dbReference type="PROSITE" id="PS00211">
    <property type="entry name" value="ABC_TRANSPORTER_1"/>
    <property type="match status" value="1"/>
</dbReference>
<evidence type="ECO:0000256" key="6">
    <source>
        <dbReference type="ARBA" id="ARBA00022840"/>
    </source>
</evidence>
<dbReference type="PANTHER" id="PTHR11384:SF59">
    <property type="entry name" value="LYSOSOMAL COBALAMIN TRANSPORTER ABCD4"/>
    <property type="match status" value="1"/>
</dbReference>
<keyword evidence="6 11" id="KW-0067">ATP-binding</keyword>
<protein>
    <submittedName>
        <fullName evidence="11">ATP-binding cassette domain-containing protein</fullName>
    </submittedName>
</protein>
<dbReference type="InterPro" id="IPR050835">
    <property type="entry name" value="ABC_transporter_sub-D"/>
</dbReference>
<geneLocation type="plasmid" evidence="11 12">
    <name>unnamedB</name>
</geneLocation>